<dbReference type="AlphaFoldDB" id="A0A1I8P347"/>
<evidence type="ECO:0000313" key="2">
    <source>
        <dbReference type="EnsemblMetazoa" id="SCAU004381-PA"/>
    </source>
</evidence>
<dbReference type="PANTHER" id="PTHR20898">
    <property type="entry name" value="DAEDALUS ON 3-RELATED-RELATED"/>
    <property type="match status" value="1"/>
</dbReference>
<dbReference type="Pfam" id="PF06477">
    <property type="entry name" value="DUF1091"/>
    <property type="match status" value="1"/>
</dbReference>
<keyword evidence="3" id="KW-1185">Reference proteome</keyword>
<dbReference type="KEGG" id="scac:106086491"/>
<accession>A0A1I8P347</accession>
<evidence type="ECO:0000313" key="3">
    <source>
        <dbReference type="Proteomes" id="UP000095300"/>
    </source>
</evidence>
<name>A0A1I8P347_STOCA</name>
<sequence length="184" mass="21199">MSRYLLLVIMLTGLKSVQTARRSFNVEIYKINCDNFRSPMKFFNCAFTKLDTNRFASDCALMLERQLLRNAEIGIEVTYVLPKGQNIVKFLQIKLNICDALEQLKTVPLLKKLFIELIHNSNIPYTCPIKGNEVYNMTGFIISDEVFPPYTPILAFNYTVSFYENQKLFATHHTQGATVPRSKI</sequence>
<keyword evidence="1" id="KW-0732">Signal</keyword>
<dbReference type="OrthoDB" id="8040949at2759"/>
<evidence type="ECO:0000256" key="1">
    <source>
        <dbReference type="SAM" id="SignalP"/>
    </source>
</evidence>
<feature type="signal peptide" evidence="1">
    <location>
        <begin position="1"/>
        <end position="19"/>
    </location>
</feature>
<dbReference type="VEuPathDB" id="VectorBase:SCAU004381"/>
<feature type="chain" id="PRO_5009325936" description="MD-2-related lipid-recognition domain-containing protein" evidence="1">
    <location>
        <begin position="20"/>
        <end position="184"/>
    </location>
</feature>
<dbReference type="InterPro" id="IPR010512">
    <property type="entry name" value="DUF1091"/>
</dbReference>
<dbReference type="EnsemblMetazoa" id="SCAU004381-RA">
    <property type="protein sequence ID" value="SCAU004381-PA"/>
    <property type="gene ID" value="SCAU004381"/>
</dbReference>
<evidence type="ECO:0008006" key="4">
    <source>
        <dbReference type="Google" id="ProtNLM"/>
    </source>
</evidence>
<dbReference type="Proteomes" id="UP000095300">
    <property type="component" value="Unassembled WGS sequence"/>
</dbReference>
<gene>
    <name evidence="2" type="primary">106086491</name>
</gene>
<organism evidence="2 3">
    <name type="scientific">Stomoxys calcitrans</name>
    <name type="common">Stable fly</name>
    <name type="synonym">Conops calcitrans</name>
    <dbReference type="NCBI Taxonomy" id="35570"/>
    <lineage>
        <taxon>Eukaryota</taxon>
        <taxon>Metazoa</taxon>
        <taxon>Ecdysozoa</taxon>
        <taxon>Arthropoda</taxon>
        <taxon>Hexapoda</taxon>
        <taxon>Insecta</taxon>
        <taxon>Pterygota</taxon>
        <taxon>Neoptera</taxon>
        <taxon>Endopterygota</taxon>
        <taxon>Diptera</taxon>
        <taxon>Brachycera</taxon>
        <taxon>Muscomorpha</taxon>
        <taxon>Muscoidea</taxon>
        <taxon>Muscidae</taxon>
        <taxon>Stomoxys</taxon>
    </lineage>
</organism>
<dbReference type="PANTHER" id="PTHR20898:SF0">
    <property type="entry name" value="DAEDALUS ON 3-RELATED"/>
    <property type="match status" value="1"/>
</dbReference>
<dbReference type="SMART" id="SM00697">
    <property type="entry name" value="DM8"/>
    <property type="match status" value="1"/>
</dbReference>
<proteinExistence type="predicted"/>
<protein>
    <recommendedName>
        <fullName evidence="4">MD-2-related lipid-recognition domain-containing protein</fullName>
    </recommendedName>
</protein>
<reference evidence="2" key="1">
    <citation type="submission" date="2020-05" db="UniProtKB">
        <authorList>
            <consortium name="EnsemblMetazoa"/>
        </authorList>
    </citation>
    <scope>IDENTIFICATION</scope>
    <source>
        <strain evidence="2">USDA</strain>
    </source>
</reference>